<comment type="caution">
    <text evidence="10">The sequence shown here is derived from an EMBL/GenBank/DDBJ whole genome shotgun (WGS) entry which is preliminary data.</text>
</comment>
<proteinExistence type="inferred from homology"/>
<dbReference type="Pfam" id="PF07690">
    <property type="entry name" value="MFS_1"/>
    <property type="match status" value="1"/>
</dbReference>
<evidence type="ECO:0000256" key="9">
    <source>
        <dbReference type="SAM" id="Phobius"/>
    </source>
</evidence>
<evidence type="ECO:0000256" key="4">
    <source>
        <dbReference type="ARBA" id="ARBA00022692"/>
    </source>
</evidence>
<dbReference type="OrthoDB" id="4088837at2759"/>
<dbReference type="EMBL" id="PKSG01000304">
    <property type="protein sequence ID" value="POR36727.1"/>
    <property type="molecule type" value="Genomic_DNA"/>
</dbReference>
<sequence length="600" mass="64731">MSLSRETAPLLGPQHLSSPTSRPGSSSAGRSLHDAEHQPPVRSRAPGVARMEAVSSQLTALERAWLFCGIFLVGYAYGLESQVRSTYQPYATSSFSLHSYLSTINVLRSVIAVAVQPTAAKIADVFGRFEIVAISTVCYVVGMAIESTAASVYAFCAGAVVYQVGYTSIVLLLEVLVADFSSMRARVFFSYIPALPFIVNTWISGSVTAAVLSVTTWRWGIGMWCIIYPVASMPLLVTLYSIDRRVSTPRGGTPKDPLNTAQFRFLGLGKARSGLFHQLDVVGLVTLVSAFSLILAPLTIVGGAVSHWRNPGIIASLVIGFICVPVFIVWERKGARTPLVPFHLLTDRGVWAALAVRSLLNFAWYVQGNYLYTVLIVAFDFSIETSTRVLSIFSFFGVVSGVIVGAIVYRLRRLKYIIVAGTCLFMVGYFVLYNFPGGPSIHSKSGVIAGQVLLGLASGLFAYPTQASIQAAATRDHVAILTGLYLSFYNVGSAFGTCLAGAIWTQTLLPALTANLAFQPNATLAKAMYDSPFPVVKDYPVGTEIRAAIIVSYRHVQRLLCIAGLCLCVPMIGFALALRNPRLSKKQIQDEARDVADGAS</sequence>
<evidence type="ECO:0000256" key="7">
    <source>
        <dbReference type="ARBA" id="ARBA00023136"/>
    </source>
</evidence>
<dbReference type="FunFam" id="1.20.1250.20:FF:000197">
    <property type="entry name" value="Siderophore iron transporter 1"/>
    <property type="match status" value="1"/>
</dbReference>
<evidence type="ECO:0000256" key="6">
    <source>
        <dbReference type="ARBA" id="ARBA00023065"/>
    </source>
</evidence>
<feature type="transmembrane region" description="Helical" evidence="9">
    <location>
        <begin position="416"/>
        <end position="435"/>
    </location>
</feature>
<feature type="transmembrane region" description="Helical" evidence="9">
    <location>
        <begin position="556"/>
        <end position="578"/>
    </location>
</feature>
<dbReference type="Proteomes" id="UP000237481">
    <property type="component" value="Unassembled WGS sequence"/>
</dbReference>
<keyword evidence="7 9" id="KW-0472">Membrane</keyword>
<dbReference type="GO" id="GO:0005886">
    <property type="term" value="C:plasma membrane"/>
    <property type="evidence" value="ECO:0007669"/>
    <property type="project" value="TreeGrafter"/>
</dbReference>
<feature type="compositionally biased region" description="Low complexity" evidence="8">
    <location>
        <begin position="17"/>
        <end position="30"/>
    </location>
</feature>
<dbReference type="PANTHER" id="PTHR23501">
    <property type="entry name" value="MAJOR FACILITATOR SUPERFAMILY"/>
    <property type="match status" value="1"/>
</dbReference>
<gene>
    <name evidence="10" type="ORF">TPAR_03082</name>
</gene>
<evidence type="ECO:0000256" key="1">
    <source>
        <dbReference type="ARBA" id="ARBA00004127"/>
    </source>
</evidence>
<feature type="transmembrane region" description="Helical" evidence="9">
    <location>
        <begin position="478"/>
        <end position="504"/>
    </location>
</feature>
<keyword evidence="11" id="KW-1185">Reference proteome</keyword>
<dbReference type="InterPro" id="IPR036259">
    <property type="entry name" value="MFS_trans_sf"/>
</dbReference>
<evidence type="ECO:0000256" key="2">
    <source>
        <dbReference type="ARBA" id="ARBA00008335"/>
    </source>
</evidence>
<dbReference type="SUPFAM" id="SSF103473">
    <property type="entry name" value="MFS general substrate transporter"/>
    <property type="match status" value="2"/>
</dbReference>
<dbReference type="GO" id="GO:0005774">
    <property type="term" value="C:vacuolar membrane"/>
    <property type="evidence" value="ECO:0007669"/>
    <property type="project" value="TreeGrafter"/>
</dbReference>
<feature type="region of interest" description="Disordered" evidence="8">
    <location>
        <begin position="1"/>
        <end position="47"/>
    </location>
</feature>
<feature type="transmembrane region" description="Helical" evidence="9">
    <location>
        <begin position="281"/>
        <end position="305"/>
    </location>
</feature>
<protein>
    <submittedName>
        <fullName evidence="10">Siderochrome-iron transporter Sit1</fullName>
    </submittedName>
</protein>
<feature type="transmembrane region" description="Helical" evidence="9">
    <location>
        <begin position="188"/>
        <end position="215"/>
    </location>
</feature>
<reference evidence="10 11" key="1">
    <citation type="submission" date="2018-01" db="EMBL/GenBank/DDBJ databases">
        <title>Harnessing the power of phylogenomics to disentangle the directionality and signatures of interkingdom host jumping in the parasitic fungal genus Tolypocladium.</title>
        <authorList>
            <person name="Quandt C.A."/>
            <person name="Patterson W."/>
            <person name="Spatafora J.W."/>
        </authorList>
    </citation>
    <scope>NUCLEOTIDE SEQUENCE [LARGE SCALE GENOMIC DNA]</scope>
    <source>
        <strain evidence="10 11">NRBC 100945</strain>
    </source>
</reference>
<dbReference type="AlphaFoldDB" id="A0A2S4L2U9"/>
<feature type="transmembrane region" description="Helical" evidence="9">
    <location>
        <begin position="221"/>
        <end position="242"/>
    </location>
</feature>
<feature type="transmembrane region" description="Helical" evidence="9">
    <location>
        <begin position="151"/>
        <end position="176"/>
    </location>
</feature>
<accession>A0A2S4L2U9</accession>
<feature type="transmembrane region" description="Helical" evidence="9">
    <location>
        <begin position="387"/>
        <end position="409"/>
    </location>
</feature>
<dbReference type="Gene3D" id="1.20.1250.20">
    <property type="entry name" value="MFS general substrate transporter like domains"/>
    <property type="match status" value="2"/>
</dbReference>
<keyword evidence="5 9" id="KW-1133">Transmembrane helix</keyword>
<comment type="subcellular location">
    <subcellularLocation>
        <location evidence="1">Endomembrane system</location>
        <topology evidence="1">Multi-pass membrane protein</topology>
    </subcellularLocation>
</comment>
<evidence type="ECO:0000313" key="11">
    <source>
        <dbReference type="Proteomes" id="UP000237481"/>
    </source>
</evidence>
<dbReference type="GO" id="GO:0005768">
    <property type="term" value="C:endosome"/>
    <property type="evidence" value="ECO:0007669"/>
    <property type="project" value="TreeGrafter"/>
</dbReference>
<comment type="similarity">
    <text evidence="2">Belongs to the major facilitator superfamily.</text>
</comment>
<organism evidence="10 11">
    <name type="scientific">Tolypocladium paradoxum</name>
    <dbReference type="NCBI Taxonomy" id="94208"/>
    <lineage>
        <taxon>Eukaryota</taxon>
        <taxon>Fungi</taxon>
        <taxon>Dikarya</taxon>
        <taxon>Ascomycota</taxon>
        <taxon>Pezizomycotina</taxon>
        <taxon>Sordariomycetes</taxon>
        <taxon>Hypocreomycetidae</taxon>
        <taxon>Hypocreales</taxon>
        <taxon>Ophiocordycipitaceae</taxon>
        <taxon>Tolypocladium</taxon>
    </lineage>
</organism>
<feature type="transmembrane region" description="Helical" evidence="9">
    <location>
        <begin position="447"/>
        <end position="466"/>
    </location>
</feature>
<dbReference type="PANTHER" id="PTHR23501:SF92">
    <property type="entry name" value="GLUTATHIONE EXCHANGER 1-RELATED"/>
    <property type="match status" value="1"/>
</dbReference>
<evidence type="ECO:0000313" key="10">
    <source>
        <dbReference type="EMBL" id="POR36727.1"/>
    </source>
</evidence>
<keyword evidence="4 9" id="KW-0812">Transmembrane</keyword>
<keyword evidence="3" id="KW-0813">Transport</keyword>
<name>A0A2S4L2U9_9HYPO</name>
<dbReference type="InterPro" id="IPR011701">
    <property type="entry name" value="MFS"/>
</dbReference>
<evidence type="ECO:0000256" key="8">
    <source>
        <dbReference type="SAM" id="MobiDB-lite"/>
    </source>
</evidence>
<keyword evidence="6" id="KW-0406">Ion transport</keyword>
<evidence type="ECO:0000256" key="5">
    <source>
        <dbReference type="ARBA" id="ARBA00022989"/>
    </source>
</evidence>
<feature type="transmembrane region" description="Helical" evidence="9">
    <location>
        <begin position="127"/>
        <end position="145"/>
    </location>
</feature>
<feature type="transmembrane region" description="Helical" evidence="9">
    <location>
        <begin position="311"/>
        <end position="330"/>
    </location>
</feature>
<evidence type="ECO:0000256" key="3">
    <source>
        <dbReference type="ARBA" id="ARBA00022448"/>
    </source>
</evidence>
<dbReference type="GO" id="GO:0015343">
    <property type="term" value="F:siderophore-iron transmembrane transporter activity"/>
    <property type="evidence" value="ECO:0007669"/>
    <property type="project" value="TreeGrafter"/>
</dbReference>